<comment type="caution">
    <text evidence="4">Lacks conserved residue(s) required for the propagation of feature annotation.</text>
</comment>
<dbReference type="SUPFAM" id="SSF47336">
    <property type="entry name" value="ACP-like"/>
    <property type="match status" value="1"/>
</dbReference>
<dbReference type="EMBL" id="VCAU01000042">
    <property type="protein sequence ID" value="KAF9888855.1"/>
    <property type="molecule type" value="Genomic_DNA"/>
</dbReference>
<feature type="domain" description="Carrier" evidence="5">
    <location>
        <begin position="295"/>
        <end position="369"/>
    </location>
</feature>
<evidence type="ECO:0000256" key="1">
    <source>
        <dbReference type="ARBA" id="ARBA00022450"/>
    </source>
</evidence>
<dbReference type="InterPro" id="IPR020806">
    <property type="entry name" value="PKS_PP-bd"/>
</dbReference>
<dbReference type="Pfam" id="PF00550">
    <property type="entry name" value="PP-binding"/>
    <property type="match status" value="1"/>
</dbReference>
<evidence type="ECO:0000256" key="2">
    <source>
        <dbReference type="ARBA" id="ARBA00022553"/>
    </source>
</evidence>
<feature type="domain" description="PKS/mFAS DH" evidence="6">
    <location>
        <begin position="1"/>
        <end position="235"/>
    </location>
</feature>
<dbReference type="PROSITE" id="PS50075">
    <property type="entry name" value="CARRIER"/>
    <property type="match status" value="1"/>
</dbReference>
<dbReference type="InterPro" id="IPR042104">
    <property type="entry name" value="PKS_dehydratase_sf"/>
</dbReference>
<protein>
    <recommendedName>
        <fullName evidence="9">Carrier domain-containing protein</fullName>
    </recommendedName>
</protein>
<keyword evidence="3" id="KW-0808">Transferase</keyword>
<evidence type="ECO:0000259" key="6">
    <source>
        <dbReference type="PROSITE" id="PS52019"/>
    </source>
</evidence>
<evidence type="ECO:0000256" key="4">
    <source>
        <dbReference type="PROSITE-ProRule" id="PRU01363"/>
    </source>
</evidence>
<comment type="caution">
    <text evidence="7">The sequence shown here is derived from an EMBL/GenBank/DDBJ whole genome shotgun (WGS) entry which is preliminary data.</text>
</comment>
<reference evidence="7" key="2">
    <citation type="submission" date="2020-02" db="EMBL/GenBank/DDBJ databases">
        <authorList>
            <person name="Gilchrist C.L.M."/>
            <person name="Chooi Y.-H."/>
        </authorList>
    </citation>
    <scope>NUCLEOTIDE SEQUENCE</scope>
    <source>
        <strain evidence="7">MST-FP2251</strain>
    </source>
</reference>
<keyword evidence="2" id="KW-0597">Phosphoprotein</keyword>
<reference evidence="7" key="1">
    <citation type="journal article" date="2019" name="Beilstein J. Org. Chem.">
        <title>Nanangenines: drimane sesquiterpenoids as the dominant metabolite cohort of a novel Australian fungus, Aspergillus nanangensis.</title>
        <authorList>
            <person name="Lacey H.J."/>
            <person name="Gilchrist C.L.M."/>
            <person name="Crombie A."/>
            <person name="Kalaitzis J.A."/>
            <person name="Vuong D."/>
            <person name="Rutledge P.J."/>
            <person name="Turner P."/>
            <person name="Pitt J.I."/>
            <person name="Lacey E."/>
            <person name="Chooi Y.H."/>
            <person name="Piggott A.M."/>
        </authorList>
    </citation>
    <scope>NUCLEOTIDE SEQUENCE</scope>
    <source>
        <strain evidence="7">MST-FP2251</strain>
    </source>
</reference>
<evidence type="ECO:0000313" key="8">
    <source>
        <dbReference type="Proteomes" id="UP001194746"/>
    </source>
</evidence>
<feature type="region of interest" description="N-terminal hotdog fold" evidence="4">
    <location>
        <begin position="1"/>
        <end position="41"/>
    </location>
</feature>
<dbReference type="PROSITE" id="PS52019">
    <property type="entry name" value="PKS_MFAS_DH"/>
    <property type="match status" value="1"/>
</dbReference>
<dbReference type="Gene3D" id="3.10.129.110">
    <property type="entry name" value="Polyketide synthase dehydratase"/>
    <property type="match status" value="1"/>
</dbReference>
<organism evidence="7 8">
    <name type="scientific">Aspergillus nanangensis</name>
    <dbReference type="NCBI Taxonomy" id="2582783"/>
    <lineage>
        <taxon>Eukaryota</taxon>
        <taxon>Fungi</taxon>
        <taxon>Dikarya</taxon>
        <taxon>Ascomycota</taxon>
        <taxon>Pezizomycotina</taxon>
        <taxon>Eurotiomycetes</taxon>
        <taxon>Eurotiomycetidae</taxon>
        <taxon>Eurotiales</taxon>
        <taxon>Aspergillaceae</taxon>
        <taxon>Aspergillus</taxon>
        <taxon>Aspergillus subgen. Circumdati</taxon>
    </lineage>
</organism>
<evidence type="ECO:0000256" key="3">
    <source>
        <dbReference type="ARBA" id="ARBA00022679"/>
    </source>
</evidence>
<evidence type="ECO:0000313" key="7">
    <source>
        <dbReference type="EMBL" id="KAF9888855.1"/>
    </source>
</evidence>
<proteinExistence type="predicted"/>
<sequence>MVACDPLLWDWTILSTEDDSQLEAVSLTHCEGRLQVYSPDHVAYQAEFRLLECLVSNQECGALLRLVDDIPPHNEGDNDTHIVQGSTVYGLFDNVSQYGEPYRRLKRVVHRGDSTAGYVLNRRSSRAQSTGFDAEVYDAFNQVGNLAMNCMHPRGTNPKKIWLPRGCRRWIRSPWCVETPEIWDVLVRHRRQAKEEDEETHLHEMDVFVFDPASGALTEALLGVQLTQIPRDALGEMLGNSTKKNAELITTPTAATTTTTMTCQDHHREPRIDQSLQLPAAPINGTEVASGQKFENVLEDVRTMIASLLGVNAAKVTPNSQLADLGMDSLSGIELASDIQGILKCSPNRAEMMEASSLEDLASCIWKTLQLTDAGKQSKSGKCI</sequence>
<dbReference type="InterPro" id="IPR049900">
    <property type="entry name" value="PKS_mFAS_DH"/>
</dbReference>
<dbReference type="InterPro" id="IPR006162">
    <property type="entry name" value="Ppantetheine_attach_site"/>
</dbReference>
<dbReference type="PROSITE" id="PS00012">
    <property type="entry name" value="PHOSPHOPANTETHEINE"/>
    <property type="match status" value="1"/>
</dbReference>
<dbReference type="GO" id="GO:0031177">
    <property type="term" value="F:phosphopantetheine binding"/>
    <property type="evidence" value="ECO:0007669"/>
    <property type="project" value="InterPro"/>
</dbReference>
<dbReference type="InterPro" id="IPR009081">
    <property type="entry name" value="PP-bd_ACP"/>
</dbReference>
<dbReference type="AlphaFoldDB" id="A0AAD4CLR4"/>
<dbReference type="SMART" id="SM00823">
    <property type="entry name" value="PKS_PP"/>
    <property type="match status" value="1"/>
</dbReference>
<evidence type="ECO:0008006" key="9">
    <source>
        <dbReference type="Google" id="ProtNLM"/>
    </source>
</evidence>
<dbReference type="Proteomes" id="UP001194746">
    <property type="component" value="Unassembled WGS sequence"/>
</dbReference>
<name>A0AAD4CLR4_ASPNN</name>
<gene>
    <name evidence="7" type="ORF">FE257_008224</name>
</gene>
<feature type="region of interest" description="C-terminal hotdog fold" evidence="4">
    <location>
        <begin position="80"/>
        <end position="235"/>
    </location>
</feature>
<dbReference type="GO" id="GO:0016740">
    <property type="term" value="F:transferase activity"/>
    <property type="evidence" value="ECO:0007669"/>
    <property type="project" value="UniProtKB-KW"/>
</dbReference>
<keyword evidence="8" id="KW-1185">Reference proteome</keyword>
<keyword evidence="1" id="KW-0596">Phosphopantetheine</keyword>
<evidence type="ECO:0000259" key="5">
    <source>
        <dbReference type="PROSITE" id="PS50075"/>
    </source>
</evidence>
<accession>A0AAD4CLR4</accession>
<dbReference type="InterPro" id="IPR036736">
    <property type="entry name" value="ACP-like_sf"/>
</dbReference>
<dbReference type="Gene3D" id="1.10.1200.10">
    <property type="entry name" value="ACP-like"/>
    <property type="match status" value="1"/>
</dbReference>